<dbReference type="GO" id="GO:0043527">
    <property type="term" value="C:tRNA methyltransferase complex"/>
    <property type="evidence" value="ECO:0007669"/>
    <property type="project" value="TreeGrafter"/>
</dbReference>
<dbReference type="SUPFAM" id="SSF53335">
    <property type="entry name" value="S-adenosyl-L-methionine-dependent methyltransferases"/>
    <property type="match status" value="1"/>
</dbReference>
<comment type="catalytic activity">
    <reaction evidence="1 7">
        <text>guanosine(46) in tRNA + S-adenosyl-L-methionine = N(7)-methylguanosine(46) in tRNA + S-adenosyl-L-homocysteine</text>
        <dbReference type="Rhea" id="RHEA:42708"/>
        <dbReference type="Rhea" id="RHEA-COMP:10188"/>
        <dbReference type="Rhea" id="RHEA-COMP:10189"/>
        <dbReference type="ChEBI" id="CHEBI:57856"/>
        <dbReference type="ChEBI" id="CHEBI:59789"/>
        <dbReference type="ChEBI" id="CHEBI:74269"/>
        <dbReference type="ChEBI" id="CHEBI:74480"/>
        <dbReference type="EC" id="2.1.1.33"/>
    </reaction>
</comment>
<keyword evidence="5 7" id="KW-0949">S-adenosyl-L-methionine</keyword>
<dbReference type="OrthoDB" id="9802090at2"/>
<evidence type="ECO:0000256" key="1">
    <source>
        <dbReference type="ARBA" id="ARBA00000142"/>
    </source>
</evidence>
<evidence type="ECO:0000256" key="3">
    <source>
        <dbReference type="ARBA" id="ARBA00022603"/>
    </source>
</evidence>
<comment type="caution">
    <text evidence="7">Lacks conserved residue(s) required for the propagation of feature annotation.</text>
</comment>
<dbReference type="RefSeq" id="WP_074835194.1">
    <property type="nucleotide sequence ID" value="NZ_FOAT01000016.1"/>
</dbReference>
<protein>
    <recommendedName>
        <fullName evidence="7">tRNA (guanine-N(7)-)-methyltransferase</fullName>
        <ecNumber evidence="7">2.1.1.33</ecNumber>
    </recommendedName>
    <alternativeName>
        <fullName evidence="7">tRNA (guanine(46)-N(7))-methyltransferase</fullName>
    </alternativeName>
    <alternativeName>
        <fullName evidence="7">tRNA(m7G46)-methyltransferase</fullName>
    </alternativeName>
</protein>
<organism evidence="8 9">
    <name type="scientific">Ruminococcus albus</name>
    <dbReference type="NCBI Taxonomy" id="1264"/>
    <lineage>
        <taxon>Bacteria</taxon>
        <taxon>Bacillati</taxon>
        <taxon>Bacillota</taxon>
        <taxon>Clostridia</taxon>
        <taxon>Eubacteriales</taxon>
        <taxon>Oscillospiraceae</taxon>
        <taxon>Ruminococcus</taxon>
    </lineage>
</organism>
<evidence type="ECO:0000256" key="4">
    <source>
        <dbReference type="ARBA" id="ARBA00022679"/>
    </source>
</evidence>
<keyword evidence="3 7" id="KW-0489">Methyltransferase</keyword>
<dbReference type="PROSITE" id="PS51625">
    <property type="entry name" value="SAM_MT_TRMB"/>
    <property type="match status" value="1"/>
</dbReference>
<evidence type="ECO:0000256" key="7">
    <source>
        <dbReference type="HAMAP-Rule" id="MF_01057"/>
    </source>
</evidence>
<comment type="pathway">
    <text evidence="7">tRNA modification; N(7)-methylguanine-tRNA biosynthesis.</text>
</comment>
<evidence type="ECO:0000256" key="5">
    <source>
        <dbReference type="ARBA" id="ARBA00022691"/>
    </source>
</evidence>
<dbReference type="InterPro" id="IPR055361">
    <property type="entry name" value="tRNA_methyltr_TrmB_bact"/>
</dbReference>
<evidence type="ECO:0000256" key="6">
    <source>
        <dbReference type="ARBA" id="ARBA00022694"/>
    </source>
</evidence>
<feature type="binding site" evidence="7">
    <location>
        <position position="106"/>
    </location>
    <ligand>
        <name>S-adenosyl-L-methionine</name>
        <dbReference type="ChEBI" id="CHEBI:59789"/>
    </ligand>
</feature>
<dbReference type="NCBIfam" id="TIGR00091">
    <property type="entry name" value="tRNA (guanosine(46)-N7)-methyltransferase TrmB"/>
    <property type="match status" value="1"/>
</dbReference>
<dbReference type="PANTHER" id="PTHR23417">
    <property type="entry name" value="3-DEOXY-D-MANNO-OCTULOSONIC-ACID TRANSFERASE/TRNA GUANINE-N 7 - -METHYLTRANSFERASE"/>
    <property type="match status" value="1"/>
</dbReference>
<dbReference type="UniPathway" id="UPA00989"/>
<reference evidence="8 9" key="1">
    <citation type="submission" date="2016-10" db="EMBL/GenBank/DDBJ databases">
        <authorList>
            <person name="de Groot N.N."/>
        </authorList>
    </citation>
    <scope>NUCLEOTIDE SEQUENCE [LARGE SCALE GENOMIC DNA]</scope>
    <source>
        <strain evidence="8 9">KH2T6</strain>
    </source>
</reference>
<dbReference type="EC" id="2.1.1.33" evidence="7"/>
<feature type="binding site" evidence="7">
    <location>
        <position position="79"/>
    </location>
    <ligand>
        <name>S-adenosyl-L-methionine</name>
        <dbReference type="ChEBI" id="CHEBI:59789"/>
    </ligand>
</feature>
<dbReference type="NCBIfam" id="NF001080">
    <property type="entry name" value="PRK00121.2-2"/>
    <property type="match status" value="1"/>
</dbReference>
<dbReference type="PANTHER" id="PTHR23417:SF14">
    <property type="entry name" value="PENTACOTRIPEPTIDE-REPEAT REGION OF PRORP DOMAIN-CONTAINING PROTEIN"/>
    <property type="match status" value="1"/>
</dbReference>
<evidence type="ECO:0000313" key="8">
    <source>
        <dbReference type="EMBL" id="SEL25918.1"/>
    </source>
</evidence>
<evidence type="ECO:0000313" key="9">
    <source>
        <dbReference type="Proteomes" id="UP000186015"/>
    </source>
</evidence>
<feature type="binding site" evidence="7">
    <location>
        <position position="54"/>
    </location>
    <ligand>
        <name>S-adenosyl-L-methionine</name>
        <dbReference type="ChEBI" id="CHEBI:59789"/>
    </ligand>
</feature>
<keyword evidence="4 7" id="KW-0808">Transferase</keyword>
<evidence type="ECO:0000256" key="2">
    <source>
        <dbReference type="ARBA" id="ARBA00003015"/>
    </source>
</evidence>
<dbReference type="EMBL" id="FOAT01000016">
    <property type="protein sequence ID" value="SEL25918.1"/>
    <property type="molecule type" value="Genomic_DNA"/>
</dbReference>
<name>A0A1H7NSA0_RUMAL</name>
<dbReference type="CDD" id="cd02440">
    <property type="entry name" value="AdoMet_MTases"/>
    <property type="match status" value="1"/>
</dbReference>
<keyword evidence="6 7" id="KW-0819">tRNA processing</keyword>
<dbReference type="InterPro" id="IPR003358">
    <property type="entry name" value="tRNA_(Gua-N-7)_MeTrfase_Trmb"/>
</dbReference>
<dbReference type="GO" id="GO:0008176">
    <property type="term" value="F:tRNA (guanine(46)-N7)-methyltransferase activity"/>
    <property type="evidence" value="ECO:0007669"/>
    <property type="project" value="UniProtKB-UniRule"/>
</dbReference>
<sequence>MRMRRKSNLEERLAACGDKILYLDRDVLDFSVKDDRDLLDIASIFGNDNPVELEIGCGKGQFICELAKRQPNVNHLAVEVSSNVIVDAAEAVIAQGIENVRFMRGNARYLDCFIPAGLIRRIYLNFSCPYPKNTYANHRLTHGEFLEIYKRLLAEGGEIHQKTDNMHFFEFSIEQFSENGYGLKNISLDLHNSGFEDNIVTEYEKRFSDMGMPIYRLEAYLRK</sequence>
<feature type="binding site" evidence="7">
    <location>
        <position position="132"/>
    </location>
    <ligand>
        <name>substrate</name>
    </ligand>
</feature>
<dbReference type="Pfam" id="PF02390">
    <property type="entry name" value="Methyltransf_4"/>
    <property type="match status" value="1"/>
</dbReference>
<accession>A0A1H7NSA0</accession>
<comment type="similarity">
    <text evidence="7">Belongs to the class I-like SAM-binding methyltransferase superfamily. TrmB family.</text>
</comment>
<dbReference type="HAMAP" id="MF_01057">
    <property type="entry name" value="tRNA_methyltr_TrmB"/>
    <property type="match status" value="1"/>
</dbReference>
<dbReference type="InterPro" id="IPR029063">
    <property type="entry name" value="SAM-dependent_MTases_sf"/>
</dbReference>
<comment type="function">
    <text evidence="2 7">Catalyzes the formation of N(7)-methylguanine at position 46 (m7G46) in tRNA.</text>
</comment>
<dbReference type="AlphaFoldDB" id="A0A1H7NSA0"/>
<feature type="binding site" evidence="7">
    <location>
        <begin position="201"/>
        <end position="204"/>
    </location>
    <ligand>
        <name>substrate</name>
    </ligand>
</feature>
<feature type="binding site" evidence="7">
    <location>
        <position position="164"/>
    </location>
    <ligand>
        <name>substrate</name>
    </ligand>
</feature>
<dbReference type="Gene3D" id="3.40.50.150">
    <property type="entry name" value="Vaccinia Virus protein VP39"/>
    <property type="match status" value="1"/>
</dbReference>
<dbReference type="Proteomes" id="UP000186015">
    <property type="component" value="Unassembled WGS sequence"/>
</dbReference>
<gene>
    <name evidence="7" type="primary">trmB</name>
    <name evidence="8" type="ORF">SAMN05216469_11655</name>
</gene>
<proteinExistence type="inferred from homology"/>